<protein>
    <submittedName>
        <fullName evidence="1">Uncharacterized protein</fullName>
    </submittedName>
</protein>
<dbReference type="Proteomes" id="UP000054815">
    <property type="component" value="Unassembled WGS sequence"/>
</dbReference>
<evidence type="ECO:0000313" key="1">
    <source>
        <dbReference type="EMBL" id="KRX97341.1"/>
    </source>
</evidence>
<dbReference type="EMBL" id="JYDU01000033">
    <property type="protein sequence ID" value="KRX97340.1"/>
    <property type="molecule type" value="Genomic_DNA"/>
</dbReference>
<accession>A0A0V0YAT3</accession>
<feature type="non-terminal residue" evidence="1">
    <location>
        <position position="1"/>
    </location>
</feature>
<comment type="caution">
    <text evidence="1">The sequence shown here is derived from an EMBL/GenBank/DDBJ whole genome shotgun (WGS) entry which is preliminary data.</text>
</comment>
<gene>
    <name evidence="1" type="ORF">T4E_7178</name>
</gene>
<reference evidence="1 2" key="1">
    <citation type="submission" date="2015-01" db="EMBL/GenBank/DDBJ databases">
        <title>Evolution of Trichinella species and genotypes.</title>
        <authorList>
            <person name="Korhonen P.K."/>
            <person name="Edoardo P."/>
            <person name="Giuseppe L.R."/>
            <person name="Gasser R.B."/>
        </authorList>
    </citation>
    <scope>NUCLEOTIDE SEQUENCE [LARGE SCALE GENOMIC DNA]</scope>
    <source>
        <strain evidence="1">ISS141</strain>
    </source>
</reference>
<dbReference type="EMBL" id="JYDU01000033">
    <property type="protein sequence ID" value="KRX97341.1"/>
    <property type="molecule type" value="Genomic_DNA"/>
</dbReference>
<evidence type="ECO:0000313" key="2">
    <source>
        <dbReference type="Proteomes" id="UP000054815"/>
    </source>
</evidence>
<proteinExistence type="predicted"/>
<organism evidence="1 2">
    <name type="scientific">Trichinella pseudospiralis</name>
    <name type="common">Parasitic roundworm</name>
    <dbReference type="NCBI Taxonomy" id="6337"/>
    <lineage>
        <taxon>Eukaryota</taxon>
        <taxon>Metazoa</taxon>
        <taxon>Ecdysozoa</taxon>
        <taxon>Nematoda</taxon>
        <taxon>Enoplea</taxon>
        <taxon>Dorylaimia</taxon>
        <taxon>Trichinellida</taxon>
        <taxon>Trichinellidae</taxon>
        <taxon>Trichinella</taxon>
    </lineage>
</organism>
<dbReference type="AlphaFoldDB" id="A0A0V0YAT3"/>
<sequence length="196" mass="22908">LSVDLNYAHKNHQIQYTASWRRFCRQNMVFGVSNIKCMIIKPEFQDGITVASCPLHICYSIHLSYAHVCYILTTKMGCIPPMISENTLHWYIIRIQHKLLVIKEGTLHTLTPKKKFPVLLSQWRRSVSPSLLVIWMRKQWACLHQTEIGGTAWLVIHGRTLVMHNNLLHRGKNRDLGRWLAVAELDNVRLPWQTVY</sequence>
<name>A0A0V0YAT3_TRIPS</name>